<dbReference type="GO" id="GO:0032468">
    <property type="term" value="P:Golgi calcium ion homeostasis"/>
    <property type="evidence" value="ECO:0007669"/>
    <property type="project" value="TreeGrafter"/>
</dbReference>
<dbReference type="InterPro" id="IPR049555">
    <property type="entry name" value="GDT1-like_CS"/>
</dbReference>
<dbReference type="PANTHER" id="PTHR12608">
    <property type="entry name" value="TRANSMEMBRANE PROTEIN HTP-1 RELATED"/>
    <property type="match status" value="1"/>
</dbReference>
<keyword evidence="8" id="KW-1185">Reference proteome</keyword>
<feature type="transmembrane region" description="Helical" evidence="6">
    <location>
        <begin position="249"/>
        <end position="268"/>
    </location>
</feature>
<organism evidence="7 8">
    <name type="scientific">Ficus carica</name>
    <name type="common">Common fig</name>
    <dbReference type="NCBI Taxonomy" id="3494"/>
    <lineage>
        <taxon>Eukaryota</taxon>
        <taxon>Viridiplantae</taxon>
        <taxon>Streptophyta</taxon>
        <taxon>Embryophyta</taxon>
        <taxon>Tracheophyta</taxon>
        <taxon>Spermatophyta</taxon>
        <taxon>Magnoliopsida</taxon>
        <taxon>eudicotyledons</taxon>
        <taxon>Gunneridae</taxon>
        <taxon>Pentapetalae</taxon>
        <taxon>rosids</taxon>
        <taxon>fabids</taxon>
        <taxon>Rosales</taxon>
        <taxon>Moraceae</taxon>
        <taxon>Ficeae</taxon>
        <taxon>Ficus</taxon>
    </lineage>
</organism>
<evidence type="ECO:0000256" key="4">
    <source>
        <dbReference type="ARBA" id="ARBA00022989"/>
    </source>
</evidence>
<evidence type="ECO:0000256" key="6">
    <source>
        <dbReference type="RuleBase" id="RU365102"/>
    </source>
</evidence>
<comment type="caution">
    <text evidence="7">The sequence shown here is derived from an EMBL/GenBank/DDBJ whole genome shotgun (WGS) entry which is preliminary data.</text>
</comment>
<proteinExistence type="inferred from homology"/>
<dbReference type="GO" id="GO:0005794">
    <property type="term" value="C:Golgi apparatus"/>
    <property type="evidence" value="ECO:0007669"/>
    <property type="project" value="TreeGrafter"/>
</dbReference>
<feature type="transmembrane region" description="Helical" evidence="6">
    <location>
        <begin position="223"/>
        <end position="242"/>
    </location>
</feature>
<dbReference type="PROSITE" id="PS01214">
    <property type="entry name" value="UPF0016"/>
    <property type="match status" value="1"/>
</dbReference>
<dbReference type="Pfam" id="PF01169">
    <property type="entry name" value="GDT1"/>
    <property type="match status" value="2"/>
</dbReference>
<evidence type="ECO:0000256" key="2">
    <source>
        <dbReference type="ARBA" id="ARBA00009190"/>
    </source>
</evidence>
<keyword evidence="3 6" id="KW-0812">Transmembrane</keyword>
<dbReference type="EMBL" id="BTGU01000003">
    <property type="protein sequence ID" value="GMN31828.1"/>
    <property type="molecule type" value="Genomic_DNA"/>
</dbReference>
<dbReference type="GO" id="GO:0009535">
    <property type="term" value="C:chloroplast thylakoid membrane"/>
    <property type="evidence" value="ECO:0007669"/>
    <property type="project" value="TreeGrafter"/>
</dbReference>
<dbReference type="Proteomes" id="UP001187192">
    <property type="component" value="Unassembled WGS sequence"/>
</dbReference>
<keyword evidence="4 6" id="KW-1133">Transmembrane helix</keyword>
<evidence type="ECO:0000256" key="5">
    <source>
        <dbReference type="ARBA" id="ARBA00023136"/>
    </source>
</evidence>
<feature type="transmembrane region" description="Helical" evidence="6">
    <location>
        <begin position="176"/>
        <end position="194"/>
    </location>
</feature>
<feature type="transmembrane region" description="Helical" evidence="6">
    <location>
        <begin position="94"/>
        <end position="113"/>
    </location>
</feature>
<feature type="transmembrane region" description="Helical" evidence="6">
    <location>
        <begin position="133"/>
        <end position="155"/>
    </location>
</feature>
<evidence type="ECO:0000313" key="8">
    <source>
        <dbReference type="Proteomes" id="UP001187192"/>
    </source>
</evidence>
<feature type="transmembrane region" description="Helical" evidence="6">
    <location>
        <begin position="274"/>
        <end position="291"/>
    </location>
</feature>
<name>A0AA87ZRP1_FICCA</name>
<evidence type="ECO:0000256" key="1">
    <source>
        <dbReference type="ARBA" id="ARBA00004141"/>
    </source>
</evidence>
<dbReference type="GO" id="GO:0015085">
    <property type="term" value="F:calcium ion transmembrane transporter activity"/>
    <property type="evidence" value="ECO:0007669"/>
    <property type="project" value="TreeGrafter"/>
</dbReference>
<dbReference type="AlphaFoldDB" id="A0AA87ZRP1"/>
<evidence type="ECO:0000256" key="3">
    <source>
        <dbReference type="ARBA" id="ARBA00022692"/>
    </source>
</evidence>
<dbReference type="GO" id="GO:0032472">
    <property type="term" value="P:Golgi calcium ion transport"/>
    <property type="evidence" value="ECO:0007669"/>
    <property type="project" value="TreeGrafter"/>
</dbReference>
<gene>
    <name evidence="7" type="ORF">TIFTF001_003412</name>
</gene>
<dbReference type="PANTHER" id="PTHR12608:SF6">
    <property type="entry name" value="PROTEIN PAM71, CHLOROPLASTIC"/>
    <property type="match status" value="1"/>
</dbReference>
<dbReference type="InterPro" id="IPR001727">
    <property type="entry name" value="GDT1-like"/>
</dbReference>
<protein>
    <recommendedName>
        <fullName evidence="6">GDT1 family protein</fullName>
    </recommendedName>
</protein>
<evidence type="ECO:0000313" key="7">
    <source>
        <dbReference type="EMBL" id="GMN31828.1"/>
    </source>
</evidence>
<comment type="similarity">
    <text evidence="2 6">Belongs to the GDT1 family.</text>
</comment>
<comment type="subcellular location">
    <subcellularLocation>
        <location evidence="1 6">Membrane</location>
        <topology evidence="1 6">Multi-pass membrane protein</topology>
    </subcellularLocation>
</comment>
<accession>A0AA87ZRP1</accession>
<keyword evidence="5 6" id="KW-0472">Membrane</keyword>
<sequence>MDEYDATNKVVAKKNSGRESEKTIDFLFSDNSAGHCLKLMLLFGFLTLQGSQPAVAASDFASRLLSSPYFADLGDISTGIMVELVLSQLDFKSLIICVFHGHLVHMAFLLIFFSELGDKTFFIAALLAARNSATVVFTGTFGALAAMTIISVALGRTFHYIDEILPFRFGGNDLPLDDIAAVILLAYFGVSTLLDASSSDGLKAEDEQKEAELAVSEFSGNGAGILAAASTVISTFFLVFVAEWGDKSFFSTIALAAASSPLGVIAGALAGHGVATLLAVLGGSLLGSFLSEKVLAIDLYRLDNNKYPI</sequence>
<dbReference type="GO" id="GO:0005384">
    <property type="term" value="F:manganese ion transmembrane transporter activity"/>
    <property type="evidence" value="ECO:0007669"/>
    <property type="project" value="TreeGrafter"/>
</dbReference>
<reference evidence="7" key="1">
    <citation type="submission" date="2023-07" db="EMBL/GenBank/DDBJ databases">
        <title>draft genome sequence of fig (Ficus carica).</title>
        <authorList>
            <person name="Takahashi T."/>
            <person name="Nishimura K."/>
        </authorList>
    </citation>
    <scope>NUCLEOTIDE SEQUENCE</scope>
</reference>